<evidence type="ECO:0000313" key="10">
    <source>
        <dbReference type="Proteomes" id="UP000694865"/>
    </source>
</evidence>
<evidence type="ECO:0000256" key="4">
    <source>
        <dbReference type="ARBA" id="ARBA00022741"/>
    </source>
</evidence>
<evidence type="ECO:0000256" key="5">
    <source>
        <dbReference type="ARBA" id="ARBA00022842"/>
    </source>
</evidence>
<dbReference type="Proteomes" id="UP000694865">
    <property type="component" value="Unplaced"/>
</dbReference>
<protein>
    <recommendedName>
        <fullName evidence="8">Guanine nucleotide-binding protein G(s) subunit alpha</fullName>
    </recommendedName>
    <alternativeName>
        <fullName evidence="8">Adenylate cyclase-stimulating G alpha protein</fullName>
    </alternativeName>
</protein>
<evidence type="ECO:0000256" key="8">
    <source>
        <dbReference type="RuleBase" id="RU369121"/>
    </source>
</evidence>
<reference evidence="11" key="1">
    <citation type="submission" date="2025-08" db="UniProtKB">
        <authorList>
            <consortium name="RefSeq"/>
        </authorList>
    </citation>
    <scope>IDENTIFICATION</scope>
    <source>
        <tissue evidence="11">Testes</tissue>
    </source>
</reference>
<keyword evidence="8" id="KW-1003">Cell membrane</keyword>
<sequence length="428" mass="50586">MTDAVHHVKMRHLRPRRQRGDEEKMQKQASRRSKEIDRFLKTSGKTFWDFQKRCMKLLLLGAGESGKSTIMKQMKILHEDGFSDEERQAIVDVIRRNLHDAIMTITMAMSTLTPSIELSNSDNQCKVKYIQDEMRINERNYDFPQIFFEHVQCLWDDDGVRQCYERSNEYQLIDSAKYFLDRADKIGKEDFVPSDQDILRSRSITTGIFQTRFSVKGVHFHMFDVGGQRDQRMKWIQLFNDTTAIIFVAACSGYDLVLREDPTRNRLMEALDLFRRVWNNRYLKRVSAILFLNKCDILAEKVITGRTTIRHYFADYTDYSIRKESAMLTTDVFDRPTSCFCLPNRQSGTLSNSERRSSSDGEKEEILKAKTYILDRFTRITEEDVKLKNMKFCYPHYTCAVDTKNIERVFNDCRNIIQREHLRNYDLL</sequence>
<feature type="compositionally biased region" description="Basic and acidic residues" evidence="9">
    <location>
        <begin position="18"/>
        <end position="34"/>
    </location>
</feature>
<dbReference type="InterPro" id="IPR027417">
    <property type="entry name" value="P-loop_NTPase"/>
</dbReference>
<organism evidence="10 11">
    <name type="scientific">Saccoglossus kowalevskii</name>
    <name type="common">Acorn worm</name>
    <dbReference type="NCBI Taxonomy" id="10224"/>
    <lineage>
        <taxon>Eukaryota</taxon>
        <taxon>Metazoa</taxon>
        <taxon>Hemichordata</taxon>
        <taxon>Enteropneusta</taxon>
        <taxon>Harrimaniidae</taxon>
        <taxon>Saccoglossus</taxon>
    </lineage>
</organism>
<dbReference type="InterPro" id="IPR001019">
    <property type="entry name" value="Gprotein_alpha_su"/>
</dbReference>
<dbReference type="GeneID" id="102803501"/>
<dbReference type="InterPro" id="IPR011025">
    <property type="entry name" value="GproteinA_insert"/>
</dbReference>
<dbReference type="PROSITE" id="PS51882">
    <property type="entry name" value="G_ALPHA"/>
    <property type="match status" value="1"/>
</dbReference>
<evidence type="ECO:0000256" key="9">
    <source>
        <dbReference type="SAM" id="MobiDB-lite"/>
    </source>
</evidence>
<keyword evidence="7 8" id="KW-0807">Transducer</keyword>
<comment type="subunit">
    <text evidence="2 8">G proteins are composed of 3 units; alpha, beta and gamma. The alpha chain contains the guanine nucleotide binding site.</text>
</comment>
<dbReference type="Pfam" id="PF00503">
    <property type="entry name" value="G-alpha"/>
    <property type="match status" value="1"/>
</dbReference>
<dbReference type="PANTHER" id="PTHR10218">
    <property type="entry name" value="GTP-BINDING PROTEIN ALPHA SUBUNIT"/>
    <property type="match status" value="1"/>
</dbReference>
<evidence type="ECO:0000256" key="7">
    <source>
        <dbReference type="ARBA" id="ARBA00023224"/>
    </source>
</evidence>
<comment type="function">
    <text evidence="8">Guanine nucleotide-binding proteins (G proteins) function as transducers in numerous signaling pathways controlled by G protein-coupled receptors (GPCRs).</text>
</comment>
<keyword evidence="8" id="KW-0472">Membrane</keyword>
<proteinExistence type="inferred from homology"/>
<dbReference type="RefSeq" id="XP_006819306.1">
    <property type="nucleotide sequence ID" value="XM_006819243.1"/>
</dbReference>
<evidence type="ECO:0000256" key="2">
    <source>
        <dbReference type="ARBA" id="ARBA00011356"/>
    </source>
</evidence>
<feature type="region of interest" description="Disordered" evidence="9">
    <location>
        <begin position="1"/>
        <end position="34"/>
    </location>
</feature>
<dbReference type="InterPro" id="IPR000367">
    <property type="entry name" value="Gprotein_alpha_S"/>
</dbReference>
<comment type="similarity">
    <text evidence="1 8">Belongs to the G-alpha family. G(s) subfamily.</text>
</comment>
<dbReference type="PANTHER" id="PTHR10218:SF212">
    <property type="entry name" value="G PROTEIN ALPHA S SUBUNIT"/>
    <property type="match status" value="1"/>
</dbReference>
<accession>A0ABM0MH15</accession>
<evidence type="ECO:0000313" key="11">
    <source>
        <dbReference type="RefSeq" id="XP_006819306.1"/>
    </source>
</evidence>
<gene>
    <name evidence="11" type="primary">LOC102803501</name>
</gene>
<keyword evidence="6 8" id="KW-0342">GTP-binding</keyword>
<dbReference type="CDD" id="cd00066">
    <property type="entry name" value="G-alpha"/>
    <property type="match status" value="1"/>
</dbReference>
<feature type="compositionally biased region" description="Basic residues" evidence="9">
    <location>
        <begin position="7"/>
        <end position="17"/>
    </location>
</feature>
<dbReference type="Gene3D" id="3.40.50.300">
    <property type="entry name" value="P-loop containing nucleotide triphosphate hydrolases"/>
    <property type="match status" value="1"/>
</dbReference>
<evidence type="ECO:0000256" key="3">
    <source>
        <dbReference type="ARBA" id="ARBA00022723"/>
    </source>
</evidence>
<keyword evidence="5 8" id="KW-0460">Magnesium</keyword>
<dbReference type="Gene3D" id="1.10.400.10">
    <property type="entry name" value="GI Alpha 1, domain 2-like"/>
    <property type="match status" value="1"/>
</dbReference>
<dbReference type="SUPFAM" id="SSF47895">
    <property type="entry name" value="Transducin (alpha subunit), insertion domain"/>
    <property type="match status" value="1"/>
</dbReference>
<dbReference type="PRINTS" id="PR00318">
    <property type="entry name" value="GPROTEINA"/>
</dbReference>
<keyword evidence="10" id="KW-1185">Reference proteome</keyword>
<comment type="subcellular location">
    <subcellularLocation>
        <location evidence="8">Cell membrane</location>
    </subcellularLocation>
</comment>
<dbReference type="SMART" id="SM00275">
    <property type="entry name" value="G_alpha"/>
    <property type="match status" value="1"/>
</dbReference>
<evidence type="ECO:0000256" key="1">
    <source>
        <dbReference type="ARBA" id="ARBA00007172"/>
    </source>
</evidence>
<evidence type="ECO:0000256" key="6">
    <source>
        <dbReference type="ARBA" id="ARBA00023134"/>
    </source>
</evidence>
<dbReference type="SUPFAM" id="SSF52540">
    <property type="entry name" value="P-loop containing nucleoside triphosphate hydrolases"/>
    <property type="match status" value="1"/>
</dbReference>
<keyword evidence="4 8" id="KW-0547">Nucleotide-binding</keyword>
<dbReference type="PRINTS" id="PR00443">
    <property type="entry name" value="GPROTEINAS"/>
</dbReference>
<keyword evidence="3 8" id="KW-0479">Metal-binding</keyword>
<name>A0ABM0MH15_SACKO</name>